<dbReference type="AlphaFoldDB" id="A0A8D8LIG5"/>
<evidence type="ECO:0000313" key="4">
    <source>
        <dbReference type="EMBL" id="CAG6611279.1"/>
    </source>
</evidence>
<name>A0A8D8LIG5_9HEMI</name>
<comment type="similarity">
    <text evidence="1">Belongs to the SNF7 family.</text>
</comment>
<feature type="compositionally biased region" description="Polar residues" evidence="3">
    <location>
        <begin position="418"/>
        <end position="427"/>
    </location>
</feature>
<dbReference type="EMBL" id="HBUF01194107">
    <property type="protein sequence ID" value="CAG6659393.1"/>
    <property type="molecule type" value="Transcribed_RNA"/>
</dbReference>
<dbReference type="EMBL" id="HBUF01021168">
    <property type="protein sequence ID" value="CAG6611276.1"/>
    <property type="molecule type" value="Transcribed_RNA"/>
</dbReference>
<dbReference type="EMBL" id="HBUF01021170">
    <property type="protein sequence ID" value="CAG6611279.1"/>
    <property type="molecule type" value="Transcribed_RNA"/>
</dbReference>
<dbReference type="Pfam" id="PF25880">
    <property type="entry name" value="WHD_CHMP7_1st"/>
    <property type="match status" value="1"/>
</dbReference>
<dbReference type="EMBL" id="HBUF01194106">
    <property type="protein sequence ID" value="CAG6659392.1"/>
    <property type="molecule type" value="Transcribed_RNA"/>
</dbReference>
<evidence type="ECO:0000256" key="3">
    <source>
        <dbReference type="SAM" id="MobiDB-lite"/>
    </source>
</evidence>
<proteinExistence type="inferred from homology"/>
<organism evidence="4">
    <name type="scientific">Cacopsylla melanoneura</name>
    <dbReference type="NCBI Taxonomy" id="428564"/>
    <lineage>
        <taxon>Eukaryota</taxon>
        <taxon>Metazoa</taxon>
        <taxon>Ecdysozoa</taxon>
        <taxon>Arthropoda</taxon>
        <taxon>Hexapoda</taxon>
        <taxon>Insecta</taxon>
        <taxon>Pterygota</taxon>
        <taxon>Neoptera</taxon>
        <taxon>Paraneoptera</taxon>
        <taxon>Hemiptera</taxon>
        <taxon>Sternorrhyncha</taxon>
        <taxon>Psylloidea</taxon>
        <taxon>Psyllidae</taxon>
        <taxon>Psyllinae</taxon>
        <taxon>Cacopsylla</taxon>
    </lineage>
</organism>
<dbReference type="EMBL" id="HBUF01523558">
    <property type="protein sequence ID" value="CAG6749504.1"/>
    <property type="molecule type" value="Transcribed_RNA"/>
</dbReference>
<dbReference type="PANTHER" id="PTHR22761">
    <property type="entry name" value="CHARGED MULTIVESICULAR BODY PROTEIN"/>
    <property type="match status" value="1"/>
</dbReference>
<reference evidence="4" key="1">
    <citation type="submission" date="2021-05" db="EMBL/GenBank/DDBJ databases">
        <authorList>
            <person name="Alioto T."/>
            <person name="Alioto T."/>
            <person name="Gomez Garrido J."/>
        </authorList>
    </citation>
    <scope>NUCLEOTIDE SEQUENCE</scope>
</reference>
<feature type="region of interest" description="Disordered" evidence="3">
    <location>
        <begin position="390"/>
        <end position="436"/>
    </location>
</feature>
<dbReference type="Gene3D" id="6.10.140.1230">
    <property type="match status" value="1"/>
</dbReference>
<sequence length="436" mass="49562">MSNNKSKHVFEHPDCWKDETRMNALFAPFRDREVNEIFYDVKMKFWKDLIREACSNIGYFTVQDLNSAFTRNRRIPYCTSNVVKDLIINGDVRTKEEFLTSTPGQSWKKWAVQTVVVNPLYWSFSKLKQTMGYEQNDVEVLDNKEYVHIPAIKKKSESLLSIANENHVCGKVMAVEDLRQKVAKSDDPATFSLCIHWLYITGMAITMTDPNDSKIQLVKLAEPGDKAKPITEQELALYSLHYNENKLCKSIEKLESDKEDLVLEAKAFLKKGLRQSAKNCLRKKKELEKRIDKQVSSLENIQCLLDNVQDAESNNRVVESYKFGLAALKNTFQEAGTTADNVADTMDEVKDMLEQHDEIKDSIGSPLAPTVDETELEDELAELLANNVPAVPSKSPLSKLLEDFPVPPTESPSSTPSKENLTETSKMQKVRKLEGL</sequence>
<feature type="coiled-coil region" evidence="2">
    <location>
        <begin position="251"/>
        <end position="304"/>
    </location>
</feature>
<dbReference type="EMBL" id="HBUF01378278">
    <property type="protein sequence ID" value="CAG6729252.1"/>
    <property type="molecule type" value="Transcribed_RNA"/>
</dbReference>
<dbReference type="Pfam" id="PF03357">
    <property type="entry name" value="Snf7"/>
    <property type="match status" value="1"/>
</dbReference>
<accession>A0A8D8LIG5</accession>
<keyword evidence="2" id="KW-0175">Coiled coil</keyword>
<dbReference type="PANTHER" id="PTHR22761:SF21">
    <property type="entry name" value="CHARGED MULTIVESICULAR BODY PROTEIN 7"/>
    <property type="match status" value="1"/>
</dbReference>
<protein>
    <submittedName>
        <fullName evidence="4">Charged multivesicular body protein 7</fullName>
    </submittedName>
</protein>
<dbReference type="EMBL" id="HBUF01378279">
    <property type="protein sequence ID" value="CAG6729253.1"/>
    <property type="molecule type" value="Transcribed_RNA"/>
</dbReference>
<dbReference type="EMBL" id="HBUF01523557">
    <property type="protein sequence ID" value="CAG6749503.1"/>
    <property type="molecule type" value="Transcribed_RNA"/>
</dbReference>
<evidence type="ECO:0000256" key="2">
    <source>
        <dbReference type="SAM" id="Coils"/>
    </source>
</evidence>
<dbReference type="GO" id="GO:0000815">
    <property type="term" value="C:ESCRT III complex"/>
    <property type="evidence" value="ECO:0007669"/>
    <property type="project" value="TreeGrafter"/>
</dbReference>
<dbReference type="GO" id="GO:0005771">
    <property type="term" value="C:multivesicular body"/>
    <property type="evidence" value="ECO:0007669"/>
    <property type="project" value="TreeGrafter"/>
</dbReference>
<dbReference type="EMBL" id="HBUF01523559">
    <property type="protein sequence ID" value="CAG6749505.1"/>
    <property type="molecule type" value="Transcribed_RNA"/>
</dbReference>
<dbReference type="GO" id="GO:0006900">
    <property type="term" value="P:vesicle budding from membrane"/>
    <property type="evidence" value="ECO:0007669"/>
    <property type="project" value="TreeGrafter"/>
</dbReference>
<evidence type="ECO:0000256" key="1">
    <source>
        <dbReference type="ARBA" id="ARBA00006190"/>
    </source>
</evidence>
<dbReference type="InterPro" id="IPR005024">
    <property type="entry name" value="Snf7_fam"/>
</dbReference>
<dbReference type="GO" id="GO:0009898">
    <property type="term" value="C:cytoplasmic side of plasma membrane"/>
    <property type="evidence" value="ECO:0007669"/>
    <property type="project" value="TreeGrafter"/>
</dbReference>
<dbReference type="GO" id="GO:0032511">
    <property type="term" value="P:late endosome to vacuole transport via multivesicular body sorting pathway"/>
    <property type="evidence" value="ECO:0007669"/>
    <property type="project" value="TreeGrafter"/>
</dbReference>
<dbReference type="EMBL" id="HBUF01194108">
    <property type="protein sequence ID" value="CAG6659394.1"/>
    <property type="molecule type" value="Transcribed_RNA"/>
</dbReference>